<dbReference type="GO" id="GO:0019898">
    <property type="term" value="C:extrinsic component of membrane"/>
    <property type="evidence" value="ECO:0007669"/>
    <property type="project" value="InterPro"/>
</dbReference>
<keyword evidence="2" id="KW-1133">Transmembrane helix</keyword>
<dbReference type="Gene3D" id="2.40.50.100">
    <property type="match status" value="1"/>
</dbReference>
<evidence type="ECO:0000256" key="2">
    <source>
        <dbReference type="SAM" id="Phobius"/>
    </source>
</evidence>
<dbReference type="InterPro" id="IPR058625">
    <property type="entry name" value="MdtA-like_BSH"/>
</dbReference>
<dbReference type="KEGG" id="vcw:GJQ55_00890"/>
<dbReference type="GO" id="GO:1990195">
    <property type="term" value="C:macrolide transmembrane transporter complex"/>
    <property type="evidence" value="ECO:0007669"/>
    <property type="project" value="InterPro"/>
</dbReference>
<sequence length="353" mass="37403">MHNITRFLLPVAIVALLGMAAYYSLENGAAEVGVFSSNGRIEATDIAIAARIGGRVQELLVNEGDFVEAGQVVGRIDSESLRAQLLQAQAQQNQAVSAVLAAQSAVQQARSQEQAQAAAVRLREAELNAARKRAKRTGTLVREGAVSEQLAEDNDTMVASAEAALGAAKAQLSAAAAAIRTAEAQVAAAEAAQAAAAATVVRVEADVADTVLVAPRAGRIQYRVAETGEIVGSGSRILSLIDLTDVYMTFFLPSALVGRLTLGDEVRLVLDAVPQVSIPAQISYVADVAQFTPKTVETASEREKLMFRVKARINPELLQKHITQVKTGLPGMAWLRLDKQQPWPDSLPPLVNP</sequence>
<protein>
    <submittedName>
        <fullName evidence="4">HlyD family efflux transporter periplasmic adaptor subunit</fullName>
    </submittedName>
</protein>
<keyword evidence="2" id="KW-0812">Transmembrane</keyword>
<accession>A0A9X7YQ27</accession>
<evidence type="ECO:0000259" key="3">
    <source>
        <dbReference type="Pfam" id="PF25917"/>
    </source>
</evidence>
<dbReference type="EMBL" id="CP046056">
    <property type="protein sequence ID" value="QQD25396.1"/>
    <property type="molecule type" value="Genomic_DNA"/>
</dbReference>
<dbReference type="PANTHER" id="PTHR30438:SF2">
    <property type="entry name" value="MEMBRANE PROTEIN"/>
    <property type="match status" value="1"/>
</dbReference>
<gene>
    <name evidence="4" type="ORF">GJQ55_00890</name>
</gene>
<dbReference type="AlphaFoldDB" id="A0A9X7YQ27"/>
<dbReference type="SUPFAM" id="SSF111369">
    <property type="entry name" value="HlyD-like secretion proteins"/>
    <property type="match status" value="2"/>
</dbReference>
<dbReference type="Gene3D" id="2.40.30.170">
    <property type="match status" value="1"/>
</dbReference>
<dbReference type="InterPro" id="IPR030190">
    <property type="entry name" value="MacA_alpha-hairpin_sf"/>
</dbReference>
<feature type="transmembrane region" description="Helical" evidence="2">
    <location>
        <begin position="7"/>
        <end position="25"/>
    </location>
</feature>
<reference evidence="4 5" key="1">
    <citation type="submission" date="2019-11" db="EMBL/GenBank/DDBJ databases">
        <title>Venatorbacter sp. nov. a predator of Campylobacter and other Gram-negative bacteria.</title>
        <authorList>
            <person name="Saeedi A."/>
            <person name="Cummings N.J."/>
            <person name="Connerton I.F."/>
            <person name="Connerton P.L."/>
        </authorList>
    </citation>
    <scope>NUCLEOTIDE SEQUENCE [LARGE SCALE GENOMIC DNA]</scope>
    <source>
        <strain evidence="4">XL5</strain>
    </source>
</reference>
<comment type="similarity">
    <text evidence="1">Belongs to the membrane fusion protein (MFP) (TC 8.A.1) family.</text>
</comment>
<dbReference type="Proteomes" id="UP000596074">
    <property type="component" value="Chromosome"/>
</dbReference>
<evidence type="ECO:0000313" key="5">
    <source>
        <dbReference type="Proteomes" id="UP000596074"/>
    </source>
</evidence>
<keyword evidence="2" id="KW-0472">Membrane</keyword>
<dbReference type="Pfam" id="PF25917">
    <property type="entry name" value="BSH_RND"/>
    <property type="match status" value="1"/>
</dbReference>
<dbReference type="Gene3D" id="6.10.140.1990">
    <property type="match status" value="1"/>
</dbReference>
<feature type="domain" description="Multidrug resistance protein MdtA-like barrel-sandwich hybrid" evidence="3">
    <location>
        <begin position="47"/>
        <end position="235"/>
    </location>
</feature>
<organism evidence="4 5">
    <name type="scientific">Venatoribacter cucullus</name>
    <dbReference type="NCBI Taxonomy" id="2661630"/>
    <lineage>
        <taxon>Bacteria</taxon>
        <taxon>Pseudomonadati</taxon>
        <taxon>Pseudomonadota</taxon>
        <taxon>Gammaproteobacteria</taxon>
        <taxon>Oceanospirillales</taxon>
        <taxon>Oceanospirillaceae</taxon>
        <taxon>Venatoribacter</taxon>
    </lineage>
</organism>
<keyword evidence="5" id="KW-1185">Reference proteome</keyword>
<dbReference type="PANTHER" id="PTHR30438">
    <property type="entry name" value="36 KDA ANTIGEN-RELATED"/>
    <property type="match status" value="1"/>
</dbReference>
<dbReference type="GO" id="GO:1990961">
    <property type="term" value="P:xenobiotic detoxification by transmembrane export across the plasma membrane"/>
    <property type="evidence" value="ECO:0007669"/>
    <property type="project" value="InterPro"/>
</dbReference>
<name>A0A9X7YQ27_9GAMM</name>
<evidence type="ECO:0000313" key="4">
    <source>
        <dbReference type="EMBL" id="QQD25396.1"/>
    </source>
</evidence>
<evidence type="ECO:0000256" key="1">
    <source>
        <dbReference type="ARBA" id="ARBA00009477"/>
    </source>
</evidence>
<dbReference type="GO" id="GO:0005886">
    <property type="term" value="C:plasma membrane"/>
    <property type="evidence" value="ECO:0007669"/>
    <property type="project" value="TreeGrafter"/>
</dbReference>
<proteinExistence type="inferred from homology"/>